<evidence type="ECO:0000313" key="1">
    <source>
        <dbReference type="EMBL" id="CAF4708381.1"/>
    </source>
</evidence>
<organism evidence="1 2">
    <name type="scientific">Rotaria socialis</name>
    <dbReference type="NCBI Taxonomy" id="392032"/>
    <lineage>
        <taxon>Eukaryota</taxon>
        <taxon>Metazoa</taxon>
        <taxon>Spiralia</taxon>
        <taxon>Gnathifera</taxon>
        <taxon>Rotifera</taxon>
        <taxon>Eurotatoria</taxon>
        <taxon>Bdelloidea</taxon>
        <taxon>Philodinida</taxon>
        <taxon>Philodinidae</taxon>
        <taxon>Rotaria</taxon>
    </lineage>
</organism>
<reference evidence="1" key="1">
    <citation type="submission" date="2021-02" db="EMBL/GenBank/DDBJ databases">
        <authorList>
            <person name="Nowell W R."/>
        </authorList>
    </citation>
    <scope>NUCLEOTIDE SEQUENCE</scope>
</reference>
<proteinExistence type="predicted"/>
<protein>
    <submittedName>
        <fullName evidence="1">Uncharacterized protein</fullName>
    </submittedName>
</protein>
<dbReference type="AlphaFoldDB" id="A0A821IV43"/>
<gene>
    <name evidence="1" type="ORF">UJA718_LOCUS36607</name>
</gene>
<dbReference type="EMBL" id="CAJOBP010035459">
    <property type="protein sequence ID" value="CAF4708381.1"/>
    <property type="molecule type" value="Genomic_DNA"/>
</dbReference>
<name>A0A821IV43_9BILA</name>
<evidence type="ECO:0000313" key="2">
    <source>
        <dbReference type="Proteomes" id="UP000663873"/>
    </source>
</evidence>
<dbReference type="Proteomes" id="UP000663873">
    <property type="component" value="Unassembled WGS sequence"/>
</dbReference>
<comment type="caution">
    <text evidence="1">The sequence shown here is derived from an EMBL/GenBank/DDBJ whole genome shotgun (WGS) entry which is preliminary data.</text>
</comment>
<keyword evidence="2" id="KW-1185">Reference proteome</keyword>
<sequence>NTQIILLVCQIINGYDTSHETLKSFQYSKILLKCLEYEPNMYRLIYFTANYLSSQYRIDILNIICQTYTDNIEQGIECIMELINRMKKYKTKNSFQISQ</sequence>
<feature type="non-terminal residue" evidence="1">
    <location>
        <position position="1"/>
    </location>
</feature>
<accession>A0A821IV43</accession>